<organism evidence="2 3">
    <name type="scientific">Steinernema carpocapsae</name>
    <name type="common">Entomopathogenic nematode</name>
    <dbReference type="NCBI Taxonomy" id="34508"/>
    <lineage>
        <taxon>Eukaryota</taxon>
        <taxon>Metazoa</taxon>
        <taxon>Ecdysozoa</taxon>
        <taxon>Nematoda</taxon>
        <taxon>Chromadorea</taxon>
        <taxon>Rhabditida</taxon>
        <taxon>Tylenchina</taxon>
        <taxon>Panagrolaimomorpha</taxon>
        <taxon>Strongyloidoidea</taxon>
        <taxon>Steinernematidae</taxon>
        <taxon>Steinernema</taxon>
    </lineage>
</organism>
<sequence>MSTPPIPIKVVEVPMPPAPSPPPFYVKPKSKSSPCRWTSLAVLVLLVWLSASALIILHLGPECLFKKFSSKSQDDVTLKTDALKSAQLDDLSDNTVDVRSKYQPRQTAQLG</sequence>
<evidence type="ECO:0000313" key="2">
    <source>
        <dbReference type="EMBL" id="TKR68308.1"/>
    </source>
</evidence>
<dbReference type="AlphaFoldDB" id="A0A4U5MGD3"/>
<comment type="caution">
    <text evidence="2">The sequence shown here is derived from an EMBL/GenBank/DDBJ whole genome shotgun (WGS) entry which is preliminary data.</text>
</comment>
<dbReference type="Proteomes" id="UP000298663">
    <property type="component" value="Unassembled WGS sequence"/>
</dbReference>
<evidence type="ECO:0000313" key="3">
    <source>
        <dbReference type="Proteomes" id="UP000298663"/>
    </source>
</evidence>
<keyword evidence="1" id="KW-0812">Transmembrane</keyword>
<proteinExistence type="predicted"/>
<evidence type="ECO:0000256" key="1">
    <source>
        <dbReference type="SAM" id="Phobius"/>
    </source>
</evidence>
<keyword evidence="1" id="KW-0472">Membrane</keyword>
<feature type="transmembrane region" description="Helical" evidence="1">
    <location>
        <begin position="37"/>
        <end position="59"/>
    </location>
</feature>
<reference evidence="2 3" key="2">
    <citation type="journal article" date="2019" name="G3 (Bethesda)">
        <title>Hybrid Assembly of the Genome of the Entomopathogenic Nematode Steinernema carpocapsae Identifies the X-Chromosome.</title>
        <authorList>
            <person name="Serra L."/>
            <person name="Macchietto M."/>
            <person name="Macias-Munoz A."/>
            <person name="McGill C.J."/>
            <person name="Rodriguez I.M."/>
            <person name="Rodriguez B."/>
            <person name="Murad R."/>
            <person name="Mortazavi A."/>
        </authorList>
    </citation>
    <scope>NUCLEOTIDE SEQUENCE [LARGE SCALE GENOMIC DNA]</scope>
    <source>
        <strain evidence="2 3">ALL</strain>
    </source>
</reference>
<keyword evidence="1" id="KW-1133">Transmembrane helix</keyword>
<accession>A0A4U5MGD3</accession>
<dbReference type="EMBL" id="AZBU02000008">
    <property type="protein sequence ID" value="TKR68308.1"/>
    <property type="molecule type" value="Genomic_DNA"/>
</dbReference>
<protein>
    <submittedName>
        <fullName evidence="2">Uncharacterized protein</fullName>
    </submittedName>
</protein>
<name>A0A4U5MGD3_STECR</name>
<keyword evidence="3" id="KW-1185">Reference proteome</keyword>
<reference evidence="2 3" key="1">
    <citation type="journal article" date="2015" name="Genome Biol.">
        <title>Comparative genomics of Steinernema reveals deeply conserved gene regulatory networks.</title>
        <authorList>
            <person name="Dillman A.R."/>
            <person name="Macchietto M."/>
            <person name="Porter C.F."/>
            <person name="Rogers A."/>
            <person name="Williams B."/>
            <person name="Antoshechkin I."/>
            <person name="Lee M.M."/>
            <person name="Goodwin Z."/>
            <person name="Lu X."/>
            <person name="Lewis E.E."/>
            <person name="Goodrich-Blair H."/>
            <person name="Stock S.P."/>
            <person name="Adams B.J."/>
            <person name="Sternberg P.W."/>
            <person name="Mortazavi A."/>
        </authorList>
    </citation>
    <scope>NUCLEOTIDE SEQUENCE [LARGE SCALE GENOMIC DNA]</scope>
    <source>
        <strain evidence="2 3">ALL</strain>
    </source>
</reference>
<gene>
    <name evidence="2" type="ORF">L596_024305</name>
</gene>